<feature type="compositionally biased region" description="Basic and acidic residues" evidence="1">
    <location>
        <begin position="773"/>
        <end position="784"/>
    </location>
</feature>
<accession>A0AAE9D4H4</accession>
<feature type="region of interest" description="Disordered" evidence="1">
    <location>
        <begin position="576"/>
        <end position="909"/>
    </location>
</feature>
<evidence type="ECO:0000313" key="2">
    <source>
        <dbReference type="EMBL" id="ULT94377.1"/>
    </source>
</evidence>
<proteinExistence type="predicted"/>
<dbReference type="OMA" id="NVWVPQD"/>
<feature type="compositionally biased region" description="Low complexity" evidence="1">
    <location>
        <begin position="596"/>
        <end position="621"/>
    </location>
</feature>
<evidence type="ECO:0000313" key="3">
    <source>
        <dbReference type="Proteomes" id="UP000827892"/>
    </source>
</evidence>
<dbReference type="EMBL" id="CP090894">
    <property type="protein sequence ID" value="ULT94377.1"/>
    <property type="molecule type" value="Genomic_DNA"/>
</dbReference>
<feature type="compositionally biased region" description="Basic and acidic residues" evidence="1">
    <location>
        <begin position="1064"/>
        <end position="1075"/>
    </location>
</feature>
<organism evidence="2 3">
    <name type="scientific">Caenorhabditis briggsae</name>
    <dbReference type="NCBI Taxonomy" id="6238"/>
    <lineage>
        <taxon>Eukaryota</taxon>
        <taxon>Metazoa</taxon>
        <taxon>Ecdysozoa</taxon>
        <taxon>Nematoda</taxon>
        <taxon>Chromadorea</taxon>
        <taxon>Rhabditida</taxon>
        <taxon>Rhabditina</taxon>
        <taxon>Rhabditomorpha</taxon>
        <taxon>Rhabditoidea</taxon>
        <taxon>Rhabditidae</taxon>
        <taxon>Peloderinae</taxon>
        <taxon>Caenorhabditis</taxon>
    </lineage>
</organism>
<feature type="region of interest" description="Disordered" evidence="1">
    <location>
        <begin position="1"/>
        <end position="23"/>
    </location>
</feature>
<feature type="compositionally biased region" description="Pro residues" evidence="1">
    <location>
        <begin position="1077"/>
        <end position="1093"/>
    </location>
</feature>
<feature type="compositionally biased region" description="Low complexity" evidence="1">
    <location>
        <begin position="826"/>
        <end position="841"/>
    </location>
</feature>
<feature type="compositionally biased region" description="Polar residues" evidence="1">
    <location>
        <begin position="860"/>
        <end position="886"/>
    </location>
</feature>
<feature type="compositionally biased region" description="Low complexity" evidence="1">
    <location>
        <begin position="546"/>
        <end position="555"/>
    </location>
</feature>
<feature type="region of interest" description="Disordered" evidence="1">
    <location>
        <begin position="484"/>
        <end position="555"/>
    </location>
</feature>
<feature type="compositionally biased region" description="Pro residues" evidence="1">
    <location>
        <begin position="792"/>
        <end position="807"/>
    </location>
</feature>
<dbReference type="KEGG" id="cbr:CBG_19956"/>
<feature type="compositionally biased region" description="Basic and acidic residues" evidence="1">
    <location>
        <begin position="735"/>
        <end position="761"/>
    </location>
</feature>
<evidence type="ECO:0000256" key="1">
    <source>
        <dbReference type="SAM" id="MobiDB-lite"/>
    </source>
</evidence>
<feature type="compositionally biased region" description="Pro residues" evidence="1">
    <location>
        <begin position="659"/>
        <end position="689"/>
    </location>
</feature>
<dbReference type="Proteomes" id="UP000827892">
    <property type="component" value="Chromosome IV"/>
</dbReference>
<feature type="region of interest" description="Disordered" evidence="1">
    <location>
        <begin position="1048"/>
        <end position="1117"/>
    </location>
</feature>
<name>A0AAE9D4H4_CAEBR</name>
<gene>
    <name evidence="2" type="ORF">L3Y34_003683</name>
</gene>
<sequence>MSFRGAPRHDPSQPSTSAAVQRRRDENLSRFQQSFPANPQTCLWEVVNALQCGQSAKIRFRHEVYTLRNVCFKSLLEDHKEILEKFAKISSTTYKQLCENLRFVAYFKKLPIFKNTDSSNFFRLVCNCIFFVEKRWINGFKQTNLFDEKSLELLLQKKPVKVSESERSSIDRKSEESEAGTITTYLDSEITASTSIAPPNFQTSQDENLRIMHQWNHLSIYDKDFPCNDDKRFRIRYPLYRKKHKVYNDYEYFQDDVDLKPEQISFRLRCVLHVPSFDAPSYKQDGYFKYDPGKIDYEWFLYTRYMETNEDCATQFAKIRPPNGLPIKKGFRKGTLTPTECFNFHITGYHIHAFFDVWEEENARTWKAPDGKWKGRRYLVDMYNQLMFPLYVHPNNWPLSLLWAYRKYSMYGLKLMSIVKRHTEGLARAGDALFAEYPPIMVDPHNYDFSTDRDRNQYYRMICGDNKRIVDKFIHTIHKSTSEDTTIYKRKRKSNPKEEEEYFTSPRKTTPPLTVPTARGRGGARTVFKRPLNIPRDFGSPSASRESTPAAAVASPPVEYSPAASLLSNQATWSSAASTSSSPAPSPRVDSSPERSLAPTPSSTASPSRSAPLPRSSASAPHVPSKLPPIPPFAMRSSQQRPRPPLPPNVPGSRATPPVYRPPTGSPIRTPQPYPHRSPIRPVAPPPNQLLPVTRVSPTKPLILRTPPTPGVKRRLLSESVGSPAKRIMPNEGWGDNRRGLGGVLEEHVDDKSGPGEDPDARQNVWVPQDRGLAPEEYAREILEHYIGGPREPLPPPPPQPPVPVPAPKTVRRRKSTGRQGPEPLPTAARNLALTTAATPRQNYPPPPTPSTSSTVPPAQSISAPASQPPGTTSNLPPGRTFSGSNVRVKYSRKEVVPSPPANKYPVKQLHSTTAKFGINGRIPPGAPIRPHPYNSNARPVYYNASVRAKVPPHLLGHFKNGGQPGTLPHRQTAPPMYRLAREGHERGEGATSPLPSPASVAIANRRGKEEEEKGKVVEVKPEKPVVKVVVEDHSTCQRSLPYNAHVAEHDKNRKLQAAASGTEYKEKQRWRKDAPPSVPAPPRQPSPAPVRRPPVASSGTPVVPPQPQLAFSSSVPRPPNVPPIAAPTVMPPSPAAFLASTSAAVIGSVGLSNPRQERPTIQNNRAFVDAATTARTTALLVGAAVPMDHRPPMMALDPLQQQQLQQQLIMAPPAQMVTSMMAPPMPMMIAQEPGRKRTPIVTNTTPSRNEVTVKTIASRVRKQHGTMTPEQLSDAIRNEQQRVMESGHGEGPSISNIILNFKR</sequence>
<protein>
    <submittedName>
        <fullName evidence="2">Uncharacterized protein</fullName>
    </submittedName>
</protein>
<reference evidence="2 3" key="1">
    <citation type="submission" date="2022-05" db="EMBL/GenBank/DDBJ databases">
        <title>Chromosome-level reference genomes for two strains of Caenorhabditis briggsae: an improved platform for comparative genomics.</title>
        <authorList>
            <person name="Stevens L."/>
            <person name="Andersen E.C."/>
        </authorList>
    </citation>
    <scope>NUCLEOTIDE SEQUENCE [LARGE SCALE GENOMIC DNA]</scope>
    <source>
        <strain evidence="2">QX1410_ONT</strain>
        <tissue evidence="2">Whole-organism</tissue>
    </source>
</reference>